<keyword evidence="2" id="KW-1185">Reference proteome</keyword>
<sequence>MKIKWDEDKNEWLQENRLISFEEIKGMLLRGEYLDIVENPARDNQMYFVLLIQGYTWLAPFVIDESDELIFLKTAFPSRKYHKRYQEES</sequence>
<reference evidence="1" key="1">
    <citation type="submission" date="2010-05" db="EMBL/GenBank/DDBJ databases">
        <title>The draft genome of Desulfonatronospira thiodismutans ASO3-1.</title>
        <authorList>
            <consortium name="US DOE Joint Genome Institute (JGI-PGF)"/>
            <person name="Lucas S."/>
            <person name="Copeland A."/>
            <person name="Lapidus A."/>
            <person name="Cheng J.-F."/>
            <person name="Bruce D."/>
            <person name="Goodwin L."/>
            <person name="Pitluck S."/>
            <person name="Chertkov O."/>
            <person name="Brettin T."/>
            <person name="Detter J.C."/>
            <person name="Han C."/>
            <person name="Land M.L."/>
            <person name="Hauser L."/>
            <person name="Kyrpides N."/>
            <person name="Mikhailova N."/>
            <person name="Muyzer G."/>
            <person name="Woyke T."/>
        </authorList>
    </citation>
    <scope>NUCLEOTIDE SEQUENCE [LARGE SCALE GENOMIC DNA]</scope>
    <source>
        <strain evidence="1">ASO3-1</strain>
    </source>
</reference>
<evidence type="ECO:0008006" key="3">
    <source>
        <dbReference type="Google" id="ProtNLM"/>
    </source>
</evidence>
<protein>
    <recommendedName>
        <fullName evidence="3">Toxin</fullName>
    </recommendedName>
</protein>
<dbReference type="Proteomes" id="UP000005496">
    <property type="component" value="Unassembled WGS sequence"/>
</dbReference>
<dbReference type="EMBL" id="ACJN02000003">
    <property type="protein sequence ID" value="EFI33931.1"/>
    <property type="molecule type" value="Genomic_DNA"/>
</dbReference>
<dbReference type="RefSeq" id="WP_008871280.1">
    <property type="nucleotide sequence ID" value="NZ_ACJN02000003.1"/>
</dbReference>
<accession>D6STB5</accession>
<organism evidence="1 2">
    <name type="scientific">Desulfonatronospira thiodismutans ASO3-1</name>
    <dbReference type="NCBI Taxonomy" id="555779"/>
    <lineage>
        <taxon>Bacteria</taxon>
        <taxon>Pseudomonadati</taxon>
        <taxon>Thermodesulfobacteriota</taxon>
        <taxon>Desulfovibrionia</taxon>
        <taxon>Desulfovibrionales</taxon>
        <taxon>Desulfonatronovibrionaceae</taxon>
        <taxon>Desulfonatronospira</taxon>
    </lineage>
</organism>
<dbReference type="eggNOG" id="COG2929">
    <property type="taxonomic scope" value="Bacteria"/>
</dbReference>
<evidence type="ECO:0000313" key="2">
    <source>
        <dbReference type="Proteomes" id="UP000005496"/>
    </source>
</evidence>
<comment type="caution">
    <text evidence="1">The sequence shown here is derived from an EMBL/GenBank/DDBJ whole genome shotgun (WGS) entry which is preliminary data.</text>
</comment>
<proteinExistence type="predicted"/>
<dbReference type="OrthoDB" id="9814045at2"/>
<dbReference type="AlphaFoldDB" id="D6STB5"/>
<gene>
    <name evidence="1" type="ORF">Dthio_PD1270</name>
</gene>
<name>D6STB5_9BACT</name>
<evidence type="ECO:0000313" key="1">
    <source>
        <dbReference type="EMBL" id="EFI33931.1"/>
    </source>
</evidence>